<dbReference type="InterPro" id="IPR041616">
    <property type="entry name" value="PheRS_beta_core"/>
</dbReference>
<dbReference type="HAMAP" id="MF_00283">
    <property type="entry name" value="Phe_tRNA_synth_beta1"/>
    <property type="match status" value="1"/>
</dbReference>
<dbReference type="PROSITE" id="PS51447">
    <property type="entry name" value="FDX_ACB"/>
    <property type="match status" value="1"/>
</dbReference>
<evidence type="ECO:0000256" key="3">
    <source>
        <dbReference type="ARBA" id="ARBA00011209"/>
    </source>
</evidence>
<dbReference type="InterPro" id="IPR009061">
    <property type="entry name" value="DNA-bd_dom_put_sf"/>
</dbReference>
<dbReference type="PANTHER" id="PTHR10947:SF0">
    <property type="entry name" value="PHENYLALANINE--TRNA LIGASE BETA SUBUNIT"/>
    <property type="match status" value="1"/>
</dbReference>
<dbReference type="GO" id="GO:0000287">
    <property type="term" value="F:magnesium ion binding"/>
    <property type="evidence" value="ECO:0007669"/>
    <property type="project" value="UniProtKB-UniRule"/>
</dbReference>
<dbReference type="Pfam" id="PF01588">
    <property type="entry name" value="tRNA_bind"/>
    <property type="match status" value="1"/>
</dbReference>
<evidence type="ECO:0000256" key="7">
    <source>
        <dbReference type="ARBA" id="ARBA00022723"/>
    </source>
</evidence>
<feature type="domain" description="TRNA-binding" evidence="17">
    <location>
        <begin position="42"/>
        <end position="157"/>
    </location>
</feature>
<keyword evidence="21" id="KW-1185">Reference proteome</keyword>
<comment type="cofactor">
    <cofactor evidence="15">
        <name>Mg(2+)</name>
        <dbReference type="ChEBI" id="CHEBI:18420"/>
    </cofactor>
    <text evidence="15">Binds 2 magnesium ions per tetramer.</text>
</comment>
<dbReference type="PROSITE" id="PS50886">
    <property type="entry name" value="TRBD"/>
    <property type="match status" value="1"/>
</dbReference>
<dbReference type="Gene3D" id="3.30.56.10">
    <property type="match status" value="2"/>
</dbReference>
<dbReference type="Pfam" id="PF03484">
    <property type="entry name" value="B5"/>
    <property type="match status" value="1"/>
</dbReference>
<dbReference type="EC" id="6.1.1.20" evidence="15"/>
<dbReference type="NCBIfam" id="TIGR00472">
    <property type="entry name" value="pheT_bact"/>
    <property type="match status" value="1"/>
</dbReference>
<feature type="binding site" evidence="15">
    <location>
        <position position="470"/>
    </location>
    <ligand>
        <name>Mg(2+)</name>
        <dbReference type="ChEBI" id="CHEBI:18420"/>
        <note>shared with alpha subunit</note>
    </ligand>
</feature>
<evidence type="ECO:0000256" key="8">
    <source>
        <dbReference type="ARBA" id="ARBA00022741"/>
    </source>
</evidence>
<dbReference type="InterPro" id="IPR002547">
    <property type="entry name" value="tRNA-bd_dom"/>
</dbReference>
<reference evidence="20 21" key="1">
    <citation type="submission" date="2017-08" db="EMBL/GenBank/DDBJ databases">
        <title>The complete genome sequence of Nocardiopsis gilva YIM 90087.</title>
        <authorList>
            <person name="Yin M."/>
            <person name="Tang S."/>
        </authorList>
    </citation>
    <scope>NUCLEOTIDE SEQUENCE [LARGE SCALE GENOMIC DNA]</scope>
    <source>
        <strain evidence="20 21">YIM 90087</strain>
    </source>
</reference>
<dbReference type="GO" id="GO:0005524">
    <property type="term" value="F:ATP binding"/>
    <property type="evidence" value="ECO:0007669"/>
    <property type="project" value="UniProtKB-UniRule"/>
</dbReference>
<dbReference type="InterPro" id="IPR036690">
    <property type="entry name" value="Fdx_antiC-bd_sf"/>
</dbReference>
<evidence type="ECO:0000256" key="5">
    <source>
        <dbReference type="ARBA" id="ARBA00022555"/>
    </source>
</evidence>
<dbReference type="Gene3D" id="3.50.40.10">
    <property type="entry name" value="Phenylalanyl-trna Synthetase, Chain B, domain 3"/>
    <property type="match status" value="1"/>
</dbReference>
<dbReference type="InterPro" id="IPR004532">
    <property type="entry name" value="Phe-tRNA-ligase_IIc_bsu_bact"/>
</dbReference>
<keyword evidence="6 15" id="KW-0436">Ligase</keyword>
<dbReference type="InterPro" id="IPR020825">
    <property type="entry name" value="Phe-tRNA_synthase-like_B3/B4"/>
</dbReference>
<dbReference type="Gene3D" id="3.30.930.10">
    <property type="entry name" value="Bira Bifunctional Protein, Domain 2"/>
    <property type="match status" value="1"/>
</dbReference>
<dbReference type="FunFam" id="3.30.70.380:FF:000001">
    <property type="entry name" value="Phenylalanine--tRNA ligase beta subunit"/>
    <property type="match status" value="1"/>
</dbReference>
<dbReference type="SUPFAM" id="SSF54991">
    <property type="entry name" value="Anticodon-binding domain of PheRS"/>
    <property type="match status" value="1"/>
</dbReference>
<organism evidence="20 21">
    <name type="scientific">Nocardiopsis gilva YIM 90087</name>
    <dbReference type="NCBI Taxonomy" id="1235441"/>
    <lineage>
        <taxon>Bacteria</taxon>
        <taxon>Bacillati</taxon>
        <taxon>Actinomycetota</taxon>
        <taxon>Actinomycetes</taxon>
        <taxon>Streptosporangiales</taxon>
        <taxon>Nocardiopsidaceae</taxon>
        <taxon>Nocardiopsis</taxon>
    </lineage>
</organism>
<evidence type="ECO:0000256" key="4">
    <source>
        <dbReference type="ARBA" id="ARBA00022490"/>
    </source>
</evidence>
<evidence type="ECO:0000313" key="21">
    <source>
        <dbReference type="Proteomes" id="UP000215005"/>
    </source>
</evidence>
<keyword evidence="4 15" id="KW-0963">Cytoplasm</keyword>
<feature type="domain" description="B5" evidence="19">
    <location>
        <begin position="414"/>
        <end position="492"/>
    </location>
</feature>
<comment type="subunit">
    <text evidence="3 15">Tetramer of two alpha and two beta subunits.</text>
</comment>
<dbReference type="InterPro" id="IPR005146">
    <property type="entry name" value="B3/B4_tRNA-bd"/>
</dbReference>
<gene>
    <name evidence="15" type="primary">pheT</name>
    <name evidence="20" type="ORF">CDO52_19150</name>
</gene>
<dbReference type="SMART" id="SM00896">
    <property type="entry name" value="FDX-ACB"/>
    <property type="match status" value="1"/>
</dbReference>
<dbReference type="InterPro" id="IPR045864">
    <property type="entry name" value="aa-tRNA-synth_II/BPL/LPL"/>
</dbReference>
<dbReference type="FunFam" id="2.40.50.140:FF:000045">
    <property type="entry name" value="Phenylalanine--tRNA ligase beta subunit"/>
    <property type="match status" value="1"/>
</dbReference>
<dbReference type="Pfam" id="PF17759">
    <property type="entry name" value="tRNA_synthFbeta"/>
    <property type="match status" value="1"/>
</dbReference>
<dbReference type="KEGG" id="ngv:CDO52_19150"/>
<dbReference type="InterPro" id="IPR005121">
    <property type="entry name" value="Fdx_antiC-bd"/>
</dbReference>
<evidence type="ECO:0000256" key="6">
    <source>
        <dbReference type="ARBA" id="ARBA00022598"/>
    </source>
</evidence>
<dbReference type="GO" id="GO:0004826">
    <property type="term" value="F:phenylalanine-tRNA ligase activity"/>
    <property type="evidence" value="ECO:0007669"/>
    <property type="project" value="UniProtKB-UniRule"/>
</dbReference>
<comment type="subcellular location">
    <subcellularLocation>
        <location evidence="1 15">Cytoplasm</location>
    </subcellularLocation>
</comment>
<evidence type="ECO:0000256" key="2">
    <source>
        <dbReference type="ARBA" id="ARBA00008653"/>
    </source>
</evidence>
<dbReference type="SUPFAM" id="SSF50249">
    <property type="entry name" value="Nucleic acid-binding proteins"/>
    <property type="match status" value="1"/>
</dbReference>
<dbReference type="OrthoDB" id="9805455at2"/>
<evidence type="ECO:0000256" key="1">
    <source>
        <dbReference type="ARBA" id="ARBA00004496"/>
    </source>
</evidence>
<keyword evidence="7 15" id="KW-0479">Metal-binding</keyword>
<dbReference type="Gene3D" id="2.40.50.140">
    <property type="entry name" value="Nucleic acid-binding proteins"/>
    <property type="match status" value="1"/>
</dbReference>
<keyword evidence="10 15" id="KW-0460">Magnesium</keyword>
<evidence type="ECO:0000259" key="19">
    <source>
        <dbReference type="PROSITE" id="PS51483"/>
    </source>
</evidence>
<dbReference type="EMBL" id="CP022753">
    <property type="protein sequence ID" value="ASU84635.1"/>
    <property type="molecule type" value="Genomic_DNA"/>
</dbReference>
<evidence type="ECO:0000256" key="11">
    <source>
        <dbReference type="ARBA" id="ARBA00022884"/>
    </source>
</evidence>
<dbReference type="GO" id="GO:0006432">
    <property type="term" value="P:phenylalanyl-tRNA aminoacylation"/>
    <property type="evidence" value="ECO:0007669"/>
    <property type="project" value="UniProtKB-UniRule"/>
</dbReference>
<protein>
    <recommendedName>
        <fullName evidence="15">Phenylalanine--tRNA ligase beta subunit</fullName>
        <ecNumber evidence="15">6.1.1.20</ecNumber>
    </recommendedName>
    <alternativeName>
        <fullName evidence="15">Phenylalanyl-tRNA synthetase beta subunit</fullName>
        <shortName evidence="15">PheRS</shortName>
    </alternativeName>
</protein>
<evidence type="ECO:0000259" key="17">
    <source>
        <dbReference type="PROSITE" id="PS50886"/>
    </source>
</evidence>
<keyword evidence="11 16" id="KW-0694">RNA-binding</keyword>
<dbReference type="GO" id="GO:0009328">
    <property type="term" value="C:phenylalanine-tRNA ligase complex"/>
    <property type="evidence" value="ECO:0007669"/>
    <property type="project" value="TreeGrafter"/>
</dbReference>
<dbReference type="CDD" id="cd02796">
    <property type="entry name" value="tRNA_bind_bactPheRS"/>
    <property type="match status" value="1"/>
</dbReference>
<dbReference type="InterPro" id="IPR005147">
    <property type="entry name" value="tRNA_synthase_B5-dom"/>
</dbReference>
<dbReference type="SUPFAM" id="SSF46955">
    <property type="entry name" value="Putative DNA-binding domain"/>
    <property type="match status" value="1"/>
</dbReference>
<keyword evidence="9 15" id="KW-0067">ATP-binding</keyword>
<dbReference type="FunFam" id="3.30.930.10:FF:000130">
    <property type="entry name" value="Phenylalanine--tRNA ligase beta subunit"/>
    <property type="match status" value="1"/>
</dbReference>
<dbReference type="Pfam" id="PF03147">
    <property type="entry name" value="FDX-ACB"/>
    <property type="match status" value="1"/>
</dbReference>
<feature type="binding site" evidence="15">
    <location>
        <position position="476"/>
    </location>
    <ligand>
        <name>Mg(2+)</name>
        <dbReference type="ChEBI" id="CHEBI:18420"/>
        <note>shared with alpha subunit</note>
    </ligand>
</feature>
<comment type="catalytic activity">
    <reaction evidence="14 15">
        <text>tRNA(Phe) + L-phenylalanine + ATP = L-phenylalanyl-tRNA(Phe) + AMP + diphosphate + H(+)</text>
        <dbReference type="Rhea" id="RHEA:19413"/>
        <dbReference type="Rhea" id="RHEA-COMP:9668"/>
        <dbReference type="Rhea" id="RHEA-COMP:9699"/>
        <dbReference type="ChEBI" id="CHEBI:15378"/>
        <dbReference type="ChEBI" id="CHEBI:30616"/>
        <dbReference type="ChEBI" id="CHEBI:33019"/>
        <dbReference type="ChEBI" id="CHEBI:58095"/>
        <dbReference type="ChEBI" id="CHEBI:78442"/>
        <dbReference type="ChEBI" id="CHEBI:78531"/>
        <dbReference type="ChEBI" id="CHEBI:456215"/>
        <dbReference type="EC" id="6.1.1.20"/>
    </reaction>
</comment>
<evidence type="ECO:0000256" key="12">
    <source>
        <dbReference type="ARBA" id="ARBA00022917"/>
    </source>
</evidence>
<dbReference type="RefSeq" id="WP_017619153.1">
    <property type="nucleotide sequence ID" value="NZ_ANBG01000225.1"/>
</dbReference>
<proteinExistence type="inferred from homology"/>
<feature type="binding site" evidence="15">
    <location>
        <position position="479"/>
    </location>
    <ligand>
        <name>Mg(2+)</name>
        <dbReference type="ChEBI" id="CHEBI:18420"/>
        <note>shared with alpha subunit</note>
    </ligand>
</feature>
<dbReference type="SUPFAM" id="SSF55681">
    <property type="entry name" value="Class II aaRS and biotin synthetases"/>
    <property type="match status" value="1"/>
</dbReference>
<dbReference type="PROSITE" id="PS51483">
    <property type="entry name" value="B5"/>
    <property type="match status" value="1"/>
</dbReference>
<evidence type="ECO:0000256" key="15">
    <source>
        <dbReference type="HAMAP-Rule" id="MF_00283"/>
    </source>
</evidence>
<evidence type="ECO:0000256" key="14">
    <source>
        <dbReference type="ARBA" id="ARBA00049255"/>
    </source>
</evidence>
<evidence type="ECO:0000256" key="16">
    <source>
        <dbReference type="PROSITE-ProRule" id="PRU00209"/>
    </source>
</evidence>
<dbReference type="Pfam" id="PF03483">
    <property type="entry name" value="B3_4"/>
    <property type="match status" value="1"/>
</dbReference>
<evidence type="ECO:0000259" key="18">
    <source>
        <dbReference type="PROSITE" id="PS51447"/>
    </source>
</evidence>
<evidence type="ECO:0000256" key="9">
    <source>
        <dbReference type="ARBA" id="ARBA00022840"/>
    </source>
</evidence>
<dbReference type="GO" id="GO:0000049">
    <property type="term" value="F:tRNA binding"/>
    <property type="evidence" value="ECO:0007669"/>
    <property type="project" value="UniProtKB-UniRule"/>
</dbReference>
<keyword evidence="12 15" id="KW-0648">Protein biosynthesis</keyword>
<name>A0A223S930_9ACTN</name>
<dbReference type="Proteomes" id="UP000215005">
    <property type="component" value="Chromosome"/>
</dbReference>
<evidence type="ECO:0000256" key="10">
    <source>
        <dbReference type="ARBA" id="ARBA00022842"/>
    </source>
</evidence>
<dbReference type="SMART" id="SM00873">
    <property type="entry name" value="B3_4"/>
    <property type="match status" value="1"/>
</dbReference>
<dbReference type="SUPFAM" id="SSF56037">
    <property type="entry name" value="PheT/TilS domain"/>
    <property type="match status" value="1"/>
</dbReference>
<dbReference type="InterPro" id="IPR012340">
    <property type="entry name" value="NA-bd_OB-fold"/>
</dbReference>
<evidence type="ECO:0000256" key="13">
    <source>
        <dbReference type="ARBA" id="ARBA00023146"/>
    </source>
</evidence>
<dbReference type="InterPro" id="IPR033714">
    <property type="entry name" value="tRNA_bind_bactPheRS"/>
</dbReference>
<sequence>MRVPVSWLREYVELPADVTPRDLAAKLIAAGLEVETVDEVGADISGPIVIGRVREIEELTGFKKPIRYCRVDVGTANGSGEKQNIICGARNFSEGDLVVVALPGAELPGGFTIGSRKTYGRMSEGMICSAAELALWEDHEGIIVLPEDFGAPGTDLYGPLGLREDVLDIAVTPDRGYALSMRGVARDVAALYELPFHDPAEVRVDGTPGAGYPASVVGPEDATGAAICANYVLRGATGFDADAPTPLWMKRRLALTGVRSISLAVDVTNYVMMELGQPLHAWDRAKLRGPIEVRLARVGERLETLDHVKRTLDPDDILITDESGPINIAGVMGGLDTEISMTSTDVIVEAAHFDDRHIARTSRRHQLSSESSRRFERGIDSQLQLAAATRAARLLGELGGASVEDGYTHIDLSTPREPIALSADHPGTVAGVAYARERVIRRLVEVGCEVADHQERADTLRVTPPSWRPDLTDPNDLAEEVIRLEGYENIPSIPPRAPAGRGLTPSQRLRRSVGRGLAGAGFTEVLSYPFVGERDFDGLQLDADDARRRTLKLANPLNDDEPLLRTTLLPGLLKTLARNVGRGFADVALFETGLVYRPKPGAPEQAPMLRVDRGPTAEELASVEAALPDQPRRVGAVLAGDREPSGWWGEGRAATWADAIEAAREVGRAAGAELTVRADQHAPWHPGRCAALYVAAEGSEGKEILVGHAGELHPRVITAYGLPPRTVAMEVELDRIERVVAPVRAPEVSTYPVATQDVALVVDAAVPSGEVERALRDGAGELLESVRLFDVYTGEQVGAGRKSLAYTLRLRAGDRTLTAEESTAARDAAVAAATERTGAVLRG</sequence>
<keyword evidence="5 16" id="KW-0820">tRNA-binding</keyword>
<dbReference type="InterPro" id="IPR045060">
    <property type="entry name" value="Phe-tRNA-ligase_IIc_bsu"/>
</dbReference>
<keyword evidence="13 15" id="KW-0030">Aminoacyl-tRNA synthetase</keyword>
<dbReference type="AlphaFoldDB" id="A0A223S930"/>
<accession>A0A223S930</accession>
<keyword evidence="8 15" id="KW-0547">Nucleotide-binding</keyword>
<dbReference type="SMART" id="SM00874">
    <property type="entry name" value="B5"/>
    <property type="match status" value="1"/>
</dbReference>
<dbReference type="Gene3D" id="3.30.70.380">
    <property type="entry name" value="Ferrodoxin-fold anticodon-binding domain"/>
    <property type="match status" value="1"/>
</dbReference>
<evidence type="ECO:0000313" key="20">
    <source>
        <dbReference type="EMBL" id="ASU84635.1"/>
    </source>
</evidence>
<feature type="binding site" evidence="15">
    <location>
        <position position="480"/>
    </location>
    <ligand>
        <name>Mg(2+)</name>
        <dbReference type="ChEBI" id="CHEBI:18420"/>
        <note>shared with alpha subunit</note>
    </ligand>
</feature>
<comment type="similarity">
    <text evidence="2 15">Belongs to the phenylalanyl-tRNA synthetase beta subunit family. Type 1 subfamily.</text>
</comment>
<feature type="domain" description="FDX-ACB" evidence="18">
    <location>
        <begin position="749"/>
        <end position="842"/>
    </location>
</feature>
<dbReference type="PANTHER" id="PTHR10947">
    <property type="entry name" value="PHENYLALANYL-TRNA SYNTHETASE BETA CHAIN AND LEUCINE-RICH REPEAT-CONTAINING PROTEIN 47"/>
    <property type="match status" value="1"/>
</dbReference>
<dbReference type="CDD" id="cd00769">
    <property type="entry name" value="PheRS_beta_core"/>
    <property type="match status" value="1"/>
</dbReference>